<gene>
    <name evidence="7" type="ORF">KM031_08685</name>
</gene>
<reference evidence="7" key="1">
    <citation type="submission" date="2021-06" db="EMBL/GenBank/DDBJ databases">
        <title>Direct submission.</title>
        <authorList>
            <person name="Lee C.-S."/>
            <person name="Jin L."/>
        </authorList>
    </citation>
    <scope>NUCLEOTIDE SEQUENCE</scope>
    <source>
        <strain evidence="7">Con5</strain>
    </source>
</reference>
<keyword evidence="8" id="KW-1185">Reference proteome</keyword>
<evidence type="ECO:0000256" key="5">
    <source>
        <dbReference type="ARBA" id="ARBA00023136"/>
    </source>
</evidence>
<protein>
    <submittedName>
        <fullName evidence="7">Tryptophan-rich sensory protein</fullName>
    </submittedName>
</protein>
<dbReference type="PIRSF" id="PIRSF005859">
    <property type="entry name" value="PBR"/>
    <property type="match status" value="1"/>
</dbReference>
<dbReference type="PANTHER" id="PTHR10057:SF0">
    <property type="entry name" value="TRANSLOCATOR PROTEIN"/>
    <property type="match status" value="1"/>
</dbReference>
<feature type="transmembrane region" description="Helical" evidence="6">
    <location>
        <begin position="13"/>
        <end position="33"/>
    </location>
</feature>
<dbReference type="KEGG" id="gfu:KM031_08685"/>
<keyword evidence="4 6" id="KW-1133">Transmembrane helix</keyword>
<organism evidence="7 8">
    <name type="scientific">Gemmobacter fulvus</name>
    <dbReference type="NCBI Taxonomy" id="2840474"/>
    <lineage>
        <taxon>Bacteria</taxon>
        <taxon>Pseudomonadati</taxon>
        <taxon>Pseudomonadota</taxon>
        <taxon>Alphaproteobacteria</taxon>
        <taxon>Rhodobacterales</taxon>
        <taxon>Paracoccaceae</taxon>
        <taxon>Gemmobacter</taxon>
    </lineage>
</organism>
<keyword evidence="5 6" id="KW-0472">Membrane</keyword>
<dbReference type="Pfam" id="PF03073">
    <property type="entry name" value="TspO_MBR"/>
    <property type="match status" value="1"/>
</dbReference>
<feature type="transmembrane region" description="Helical" evidence="6">
    <location>
        <begin position="54"/>
        <end position="73"/>
    </location>
</feature>
<comment type="similarity">
    <text evidence="2">Belongs to the TspO/BZRP family.</text>
</comment>
<name>A0A975S075_9RHOB</name>
<evidence type="ECO:0000256" key="2">
    <source>
        <dbReference type="ARBA" id="ARBA00007524"/>
    </source>
</evidence>
<keyword evidence="3 6" id="KW-0812">Transmembrane</keyword>
<evidence type="ECO:0000313" key="8">
    <source>
        <dbReference type="Proteomes" id="UP000679352"/>
    </source>
</evidence>
<accession>A0A975S075</accession>
<dbReference type="NCBIfam" id="NF047825">
    <property type="entry name" value="T-richsensTspOAlph"/>
    <property type="match status" value="1"/>
</dbReference>
<dbReference type="FunFam" id="1.20.1260.100:FF:000001">
    <property type="entry name" value="translocator protein 2"/>
    <property type="match status" value="1"/>
</dbReference>
<dbReference type="Proteomes" id="UP000679352">
    <property type="component" value="Chromosome"/>
</dbReference>
<feature type="transmembrane region" description="Helical" evidence="6">
    <location>
        <begin position="79"/>
        <end position="100"/>
    </location>
</feature>
<evidence type="ECO:0000256" key="1">
    <source>
        <dbReference type="ARBA" id="ARBA00004141"/>
    </source>
</evidence>
<evidence type="ECO:0000256" key="4">
    <source>
        <dbReference type="ARBA" id="ARBA00022989"/>
    </source>
</evidence>
<feature type="transmembrane region" description="Helical" evidence="6">
    <location>
        <begin position="107"/>
        <end position="127"/>
    </location>
</feature>
<sequence length="167" mass="18371">MTPEIAGAAGFDWQLAFLFLIASAAAGLTGVLFKPGAWYESLVKPDWRPKNWMFPVAWTTIYVLSALAAARVAPLAGNAYAMAFWAMQIALNTLWTPVFFGARRMGLSVAVMGLLCCAVLGMLWTFWSLDGWAFTMILPYAIWLGLAAPLNWRVWRDNPGANFSAEA</sequence>
<comment type="subcellular location">
    <subcellularLocation>
        <location evidence="1">Membrane</location>
        <topology evidence="1">Multi-pass membrane protein</topology>
    </subcellularLocation>
</comment>
<dbReference type="GO" id="GO:0016020">
    <property type="term" value="C:membrane"/>
    <property type="evidence" value="ECO:0007669"/>
    <property type="project" value="UniProtKB-SubCell"/>
</dbReference>
<evidence type="ECO:0000313" key="7">
    <source>
        <dbReference type="EMBL" id="QWK88971.1"/>
    </source>
</evidence>
<dbReference type="InterPro" id="IPR038330">
    <property type="entry name" value="TspO/MBR-related_sf"/>
</dbReference>
<dbReference type="RefSeq" id="WP_215506250.1">
    <property type="nucleotide sequence ID" value="NZ_CP076361.1"/>
</dbReference>
<dbReference type="PANTHER" id="PTHR10057">
    <property type="entry name" value="PERIPHERAL-TYPE BENZODIAZEPINE RECEPTOR"/>
    <property type="match status" value="1"/>
</dbReference>
<dbReference type="InterPro" id="IPR004307">
    <property type="entry name" value="TspO_MBR"/>
</dbReference>
<dbReference type="AlphaFoldDB" id="A0A975S075"/>
<dbReference type="EMBL" id="CP076361">
    <property type="protein sequence ID" value="QWK88971.1"/>
    <property type="molecule type" value="Genomic_DNA"/>
</dbReference>
<dbReference type="CDD" id="cd15904">
    <property type="entry name" value="TSPO_MBR"/>
    <property type="match status" value="1"/>
</dbReference>
<evidence type="ECO:0000256" key="3">
    <source>
        <dbReference type="ARBA" id="ARBA00022692"/>
    </source>
</evidence>
<evidence type="ECO:0000256" key="6">
    <source>
        <dbReference type="SAM" id="Phobius"/>
    </source>
</evidence>
<dbReference type="Gene3D" id="1.20.1260.100">
    <property type="entry name" value="TspO/MBR protein"/>
    <property type="match status" value="1"/>
</dbReference>
<proteinExistence type="inferred from homology"/>
<dbReference type="GO" id="GO:0033013">
    <property type="term" value="P:tetrapyrrole metabolic process"/>
    <property type="evidence" value="ECO:0007669"/>
    <property type="project" value="UniProtKB-ARBA"/>
</dbReference>
<feature type="transmembrane region" description="Helical" evidence="6">
    <location>
        <begin position="133"/>
        <end position="152"/>
    </location>
</feature>